<proteinExistence type="predicted"/>
<name>A0A7R9FUV8_TIMSH</name>
<accession>A0A7R9FUV8</accession>
<gene>
    <name evidence="1" type="ORF">TSIB3V08_LOCUS488</name>
</gene>
<organism evidence="1">
    <name type="scientific">Timema shepardi</name>
    <name type="common">Walking stick</name>
    <dbReference type="NCBI Taxonomy" id="629360"/>
    <lineage>
        <taxon>Eukaryota</taxon>
        <taxon>Metazoa</taxon>
        <taxon>Ecdysozoa</taxon>
        <taxon>Arthropoda</taxon>
        <taxon>Hexapoda</taxon>
        <taxon>Insecta</taxon>
        <taxon>Pterygota</taxon>
        <taxon>Neoptera</taxon>
        <taxon>Polyneoptera</taxon>
        <taxon>Phasmatodea</taxon>
        <taxon>Timematodea</taxon>
        <taxon>Timematoidea</taxon>
        <taxon>Timematidae</taxon>
        <taxon>Timema</taxon>
    </lineage>
</organism>
<evidence type="ECO:0000313" key="1">
    <source>
        <dbReference type="EMBL" id="CAD7256200.1"/>
    </source>
</evidence>
<dbReference type="EMBL" id="OC000117">
    <property type="protein sequence ID" value="CAD7256200.1"/>
    <property type="molecule type" value="Genomic_DNA"/>
</dbReference>
<dbReference type="AlphaFoldDB" id="A0A7R9FUV8"/>
<reference evidence="1" key="1">
    <citation type="submission" date="2020-11" db="EMBL/GenBank/DDBJ databases">
        <authorList>
            <person name="Tran Van P."/>
        </authorList>
    </citation>
    <scope>NUCLEOTIDE SEQUENCE</scope>
</reference>
<protein>
    <submittedName>
        <fullName evidence="1">Uncharacterized protein</fullName>
    </submittedName>
</protein>
<sequence>MTIATDLEEKEASLLPPRFLGNPLECVTTQEGSDVILTLDIEPSGGAPTAISWYLYHPPPLANDPPVLSAPGTSIIHLPLPMIHQCCQHQVLLTTVFVSVTKALQCGSHESTGLPTWPLAKGRLSGPMYREQKLAPIGKDN</sequence>